<evidence type="ECO:0000256" key="2">
    <source>
        <dbReference type="ARBA" id="ARBA00010790"/>
    </source>
</evidence>
<comment type="caution">
    <text evidence="8">The sequence shown here is derived from an EMBL/GenBank/DDBJ whole genome shotgun (WGS) entry which is preliminary data.</text>
</comment>
<dbReference type="InterPro" id="IPR012132">
    <property type="entry name" value="GMC_OxRdtase"/>
</dbReference>
<name>A0ABN9XQX7_9DINO</name>
<evidence type="ECO:0000313" key="9">
    <source>
        <dbReference type="Proteomes" id="UP001189429"/>
    </source>
</evidence>
<organism evidence="8 9">
    <name type="scientific">Prorocentrum cordatum</name>
    <dbReference type="NCBI Taxonomy" id="2364126"/>
    <lineage>
        <taxon>Eukaryota</taxon>
        <taxon>Sar</taxon>
        <taxon>Alveolata</taxon>
        <taxon>Dinophyceae</taxon>
        <taxon>Prorocentrales</taxon>
        <taxon>Prorocentraceae</taxon>
        <taxon>Prorocentrum</taxon>
    </lineage>
</organism>
<dbReference type="InterPro" id="IPR007867">
    <property type="entry name" value="GMC_OxRtase_C"/>
</dbReference>
<evidence type="ECO:0000256" key="4">
    <source>
        <dbReference type="ARBA" id="ARBA00022827"/>
    </source>
</evidence>
<gene>
    <name evidence="8" type="ORF">PCOR1329_LOCUS78999</name>
</gene>
<dbReference type="SUPFAM" id="SSF51905">
    <property type="entry name" value="FAD/NAD(P)-binding domain"/>
    <property type="match status" value="1"/>
</dbReference>
<sequence length="583" mass="62718">MEANCNLGCHLPSREFDYIVVGGGSAGCVLAARLSEDPSLSVLLIEAGGPGGTSAVRWPFRYALDLHGRNSEVDWAFKTEPEPHQNGAVHNWPRGRCLGGTSAVNALIYVRGDPKTYDAWAKLGCEGWSWKEVLPFFQKSEGCLFGAPGDHASGGPLQTRRMDDILAGAGEDCAEVSRRVGRACVEVGLVREGAEDYNSGPLAGAGGTTQVNVGPDGTRCDMAQAYLRNSGANKRPNLTIWTHCRAERVALRGTTAEGVWYREGRTDAELQRSSSRVVFARREVILACGAVQSPQLLLLSGIGPREHLAEHGVPVAVPSPGVGRRMLDHLFVPMLFAAREADPIVRDLTAVRVALPLLFRYFLSGAGPFGGSGISNMAFTRSGLREKQDPHHEEVDIQLHIAGGVLKSSHFGIWETMALTGEHGEIFRDPGKLPRGVSFLPTLLLPKSEGCIELRSGDPMDPPRIRAGYLFDDYDLQVLVRGMKLCRSVAKAPALAEQLSHEVVEPSIRHPADSDAYLEEYASCRMGPDSDPQAVVDSACRVRGAQRLRVVDASVMPTAMTGNTNAPTAMIAEKVAAMILGAA</sequence>
<evidence type="ECO:0000259" key="6">
    <source>
        <dbReference type="PROSITE" id="PS00623"/>
    </source>
</evidence>
<dbReference type="EMBL" id="CAUYUJ010021059">
    <property type="protein sequence ID" value="CAK0902362.1"/>
    <property type="molecule type" value="Genomic_DNA"/>
</dbReference>
<evidence type="ECO:0000256" key="1">
    <source>
        <dbReference type="ARBA" id="ARBA00001974"/>
    </source>
</evidence>
<accession>A0ABN9XQX7</accession>
<dbReference type="Gene3D" id="3.50.50.60">
    <property type="entry name" value="FAD/NAD(P)-binding domain"/>
    <property type="match status" value="1"/>
</dbReference>
<dbReference type="PANTHER" id="PTHR11552">
    <property type="entry name" value="GLUCOSE-METHANOL-CHOLINE GMC OXIDOREDUCTASE"/>
    <property type="match status" value="1"/>
</dbReference>
<evidence type="ECO:0000259" key="7">
    <source>
        <dbReference type="PROSITE" id="PS00624"/>
    </source>
</evidence>
<dbReference type="PROSITE" id="PS00623">
    <property type="entry name" value="GMC_OXRED_1"/>
    <property type="match status" value="1"/>
</dbReference>
<keyword evidence="3 5" id="KW-0285">Flavoprotein</keyword>
<dbReference type="Proteomes" id="UP001189429">
    <property type="component" value="Unassembled WGS sequence"/>
</dbReference>
<dbReference type="InterPro" id="IPR000172">
    <property type="entry name" value="GMC_OxRdtase_N"/>
</dbReference>
<protein>
    <recommendedName>
        <fullName evidence="6 7">Glucose-methanol-choline oxidoreductase N-terminal domain-containing protein</fullName>
    </recommendedName>
</protein>
<dbReference type="PROSITE" id="PS00624">
    <property type="entry name" value="GMC_OXRED_2"/>
    <property type="match status" value="1"/>
</dbReference>
<keyword evidence="9" id="KW-1185">Reference proteome</keyword>
<proteinExistence type="inferred from homology"/>
<dbReference type="PIRSF" id="PIRSF000137">
    <property type="entry name" value="Alcohol_oxidase"/>
    <property type="match status" value="1"/>
</dbReference>
<evidence type="ECO:0000256" key="5">
    <source>
        <dbReference type="RuleBase" id="RU003968"/>
    </source>
</evidence>
<reference evidence="8" key="1">
    <citation type="submission" date="2023-10" db="EMBL/GenBank/DDBJ databases">
        <authorList>
            <person name="Chen Y."/>
            <person name="Shah S."/>
            <person name="Dougan E. K."/>
            <person name="Thang M."/>
            <person name="Chan C."/>
        </authorList>
    </citation>
    <scope>NUCLEOTIDE SEQUENCE [LARGE SCALE GENOMIC DNA]</scope>
</reference>
<dbReference type="Pfam" id="PF05199">
    <property type="entry name" value="GMC_oxred_C"/>
    <property type="match status" value="1"/>
</dbReference>
<evidence type="ECO:0000256" key="3">
    <source>
        <dbReference type="ARBA" id="ARBA00022630"/>
    </source>
</evidence>
<dbReference type="SUPFAM" id="SSF54373">
    <property type="entry name" value="FAD-linked reductases, C-terminal domain"/>
    <property type="match status" value="1"/>
</dbReference>
<feature type="domain" description="Glucose-methanol-choline oxidoreductase N-terminal" evidence="6">
    <location>
        <begin position="95"/>
        <end position="118"/>
    </location>
</feature>
<dbReference type="Gene3D" id="3.30.560.10">
    <property type="entry name" value="Glucose Oxidase, domain 3"/>
    <property type="match status" value="1"/>
</dbReference>
<keyword evidence="4 5" id="KW-0274">FAD</keyword>
<comment type="cofactor">
    <cofactor evidence="1">
        <name>FAD</name>
        <dbReference type="ChEBI" id="CHEBI:57692"/>
    </cofactor>
</comment>
<comment type="similarity">
    <text evidence="2 5">Belongs to the GMC oxidoreductase family.</text>
</comment>
<dbReference type="PANTHER" id="PTHR11552:SF147">
    <property type="entry name" value="CHOLINE DEHYDROGENASE, MITOCHONDRIAL"/>
    <property type="match status" value="1"/>
</dbReference>
<evidence type="ECO:0000313" key="8">
    <source>
        <dbReference type="EMBL" id="CAK0902362.1"/>
    </source>
</evidence>
<dbReference type="Pfam" id="PF00732">
    <property type="entry name" value="GMC_oxred_N"/>
    <property type="match status" value="1"/>
</dbReference>
<dbReference type="InterPro" id="IPR036188">
    <property type="entry name" value="FAD/NAD-bd_sf"/>
</dbReference>
<feature type="domain" description="Glucose-methanol-choline oxidoreductase N-terminal" evidence="7">
    <location>
        <begin position="289"/>
        <end position="303"/>
    </location>
</feature>